<name>A0A9X7W0H2_9BACL</name>
<dbReference type="CDD" id="cd06171">
    <property type="entry name" value="Sigma70_r4"/>
    <property type="match status" value="1"/>
</dbReference>
<accession>A0A9X7W0H2</accession>
<dbReference type="InterPro" id="IPR007630">
    <property type="entry name" value="RNA_pol_sigma70_r4"/>
</dbReference>
<dbReference type="InterPro" id="IPR039425">
    <property type="entry name" value="RNA_pol_sigma-70-like"/>
</dbReference>
<dbReference type="KEGG" id="afx:JZ786_03310"/>
<keyword evidence="5" id="KW-0804">Transcription</keyword>
<dbReference type="Pfam" id="PF04545">
    <property type="entry name" value="Sigma70_r4"/>
    <property type="match status" value="1"/>
</dbReference>
<dbReference type="InterPro" id="IPR007627">
    <property type="entry name" value="RNA_pol_sigma70_r2"/>
</dbReference>
<dbReference type="NCBIfam" id="TIGR02937">
    <property type="entry name" value="sigma70-ECF"/>
    <property type="match status" value="1"/>
</dbReference>
<dbReference type="SUPFAM" id="SSF88659">
    <property type="entry name" value="Sigma3 and sigma4 domains of RNA polymerase sigma factors"/>
    <property type="match status" value="1"/>
</dbReference>
<dbReference type="EMBL" id="CP071182">
    <property type="protein sequence ID" value="QSO48059.1"/>
    <property type="molecule type" value="Genomic_DNA"/>
</dbReference>
<dbReference type="AlphaFoldDB" id="A0A9X7W0H2"/>
<dbReference type="GO" id="GO:0016987">
    <property type="term" value="F:sigma factor activity"/>
    <property type="evidence" value="ECO:0007669"/>
    <property type="project" value="UniProtKB-KW"/>
</dbReference>
<keyword evidence="2" id="KW-0805">Transcription regulation</keyword>
<feature type="domain" description="RNA polymerase sigma-70 region 4" evidence="7">
    <location>
        <begin position="134"/>
        <end position="183"/>
    </location>
</feature>
<evidence type="ECO:0000256" key="1">
    <source>
        <dbReference type="ARBA" id="ARBA00010641"/>
    </source>
</evidence>
<dbReference type="GO" id="GO:0003677">
    <property type="term" value="F:DNA binding"/>
    <property type="evidence" value="ECO:0007669"/>
    <property type="project" value="UniProtKB-KW"/>
</dbReference>
<evidence type="ECO:0000256" key="2">
    <source>
        <dbReference type="ARBA" id="ARBA00023015"/>
    </source>
</evidence>
<feature type="domain" description="RNA polymerase sigma-70 region 2" evidence="6">
    <location>
        <begin position="23"/>
        <end position="91"/>
    </location>
</feature>
<reference evidence="8 9" key="1">
    <citation type="submission" date="2021-02" db="EMBL/GenBank/DDBJ databases">
        <title>Alicyclobacillus curvatus sp. nov. and Alicyclobacillus mengziensis sp. nov., two acidophilic bacteria isolated from acid mine drainage.</title>
        <authorList>
            <person name="Huang Y."/>
        </authorList>
    </citation>
    <scope>NUCLEOTIDE SEQUENCE [LARGE SCALE GENOMIC DNA]</scope>
    <source>
        <strain evidence="8 9">S30H14</strain>
    </source>
</reference>
<evidence type="ECO:0000256" key="3">
    <source>
        <dbReference type="ARBA" id="ARBA00023082"/>
    </source>
</evidence>
<sequence length="194" mass="22700">MALDDAELFSKIQSGDADAFSTLYDRYHALVYTFAFRSCHDADLANEITQDVFVRLWTTASPYRPELSQFRTWLLTITRRIIYDKLRKQRRDNVILLEMYGNVVGVEDLKAGPAVMNPEMAAVESWFREDVRTAMQSLHIEDRRVIELAYFQQLTLVEISQKLNRPLGTIKTRLHRTLKVLRETMPEWRGGTER</sequence>
<keyword evidence="3" id="KW-0731">Sigma factor</keyword>
<organism evidence="8 9">
    <name type="scientific">Alicyclobacillus mengziensis</name>
    <dbReference type="NCBI Taxonomy" id="2931921"/>
    <lineage>
        <taxon>Bacteria</taxon>
        <taxon>Bacillati</taxon>
        <taxon>Bacillota</taxon>
        <taxon>Bacilli</taxon>
        <taxon>Bacillales</taxon>
        <taxon>Alicyclobacillaceae</taxon>
        <taxon>Alicyclobacillus</taxon>
    </lineage>
</organism>
<dbReference type="InterPro" id="IPR036388">
    <property type="entry name" value="WH-like_DNA-bd_sf"/>
</dbReference>
<dbReference type="SUPFAM" id="SSF88946">
    <property type="entry name" value="Sigma2 domain of RNA polymerase sigma factors"/>
    <property type="match status" value="1"/>
</dbReference>
<evidence type="ECO:0000256" key="5">
    <source>
        <dbReference type="ARBA" id="ARBA00023163"/>
    </source>
</evidence>
<dbReference type="InterPro" id="IPR014284">
    <property type="entry name" value="RNA_pol_sigma-70_dom"/>
</dbReference>
<dbReference type="Gene3D" id="1.10.10.10">
    <property type="entry name" value="Winged helix-like DNA-binding domain superfamily/Winged helix DNA-binding domain"/>
    <property type="match status" value="1"/>
</dbReference>
<dbReference type="GO" id="GO:0006352">
    <property type="term" value="P:DNA-templated transcription initiation"/>
    <property type="evidence" value="ECO:0007669"/>
    <property type="project" value="InterPro"/>
</dbReference>
<evidence type="ECO:0000256" key="4">
    <source>
        <dbReference type="ARBA" id="ARBA00023125"/>
    </source>
</evidence>
<dbReference type="InterPro" id="IPR013324">
    <property type="entry name" value="RNA_pol_sigma_r3/r4-like"/>
</dbReference>
<evidence type="ECO:0000313" key="8">
    <source>
        <dbReference type="EMBL" id="QSO48059.1"/>
    </source>
</evidence>
<dbReference type="PANTHER" id="PTHR43133">
    <property type="entry name" value="RNA POLYMERASE ECF-TYPE SIGMA FACTO"/>
    <property type="match status" value="1"/>
</dbReference>
<keyword evidence="9" id="KW-1185">Reference proteome</keyword>
<protein>
    <submittedName>
        <fullName evidence="8">Sigma-70 family RNA polymerase sigma factor</fullName>
    </submittedName>
</protein>
<dbReference type="Proteomes" id="UP000663505">
    <property type="component" value="Chromosome"/>
</dbReference>
<keyword evidence="4" id="KW-0238">DNA-binding</keyword>
<evidence type="ECO:0000259" key="6">
    <source>
        <dbReference type="Pfam" id="PF04542"/>
    </source>
</evidence>
<evidence type="ECO:0000313" key="9">
    <source>
        <dbReference type="Proteomes" id="UP000663505"/>
    </source>
</evidence>
<dbReference type="Gene3D" id="1.10.1740.10">
    <property type="match status" value="1"/>
</dbReference>
<dbReference type="InterPro" id="IPR013325">
    <property type="entry name" value="RNA_pol_sigma_r2"/>
</dbReference>
<proteinExistence type="inferred from homology"/>
<gene>
    <name evidence="8" type="ORF">JZ786_03310</name>
</gene>
<dbReference type="PANTHER" id="PTHR43133:SF62">
    <property type="entry name" value="RNA POLYMERASE SIGMA FACTOR SIGZ"/>
    <property type="match status" value="1"/>
</dbReference>
<dbReference type="RefSeq" id="WP_206657395.1">
    <property type="nucleotide sequence ID" value="NZ_CP071182.1"/>
</dbReference>
<evidence type="ECO:0000259" key="7">
    <source>
        <dbReference type="Pfam" id="PF04545"/>
    </source>
</evidence>
<dbReference type="Pfam" id="PF04542">
    <property type="entry name" value="Sigma70_r2"/>
    <property type="match status" value="1"/>
</dbReference>
<comment type="similarity">
    <text evidence="1">Belongs to the sigma-70 factor family. ECF subfamily.</text>
</comment>